<protein>
    <recommendedName>
        <fullName evidence="4">Lipoprotein</fullName>
    </recommendedName>
</protein>
<dbReference type="Proteomes" id="UP000229901">
    <property type="component" value="Unassembled WGS sequence"/>
</dbReference>
<name>A0A2H0V690_9BACT</name>
<feature type="signal peptide" evidence="1">
    <location>
        <begin position="1"/>
        <end position="23"/>
    </location>
</feature>
<evidence type="ECO:0008006" key="4">
    <source>
        <dbReference type="Google" id="ProtNLM"/>
    </source>
</evidence>
<evidence type="ECO:0000313" key="3">
    <source>
        <dbReference type="Proteomes" id="UP000229901"/>
    </source>
</evidence>
<proteinExistence type="predicted"/>
<dbReference type="PROSITE" id="PS51257">
    <property type="entry name" value="PROKAR_LIPOPROTEIN"/>
    <property type="match status" value="1"/>
</dbReference>
<accession>A0A2H0V690</accession>
<evidence type="ECO:0000313" key="2">
    <source>
        <dbReference type="EMBL" id="PIR94581.1"/>
    </source>
</evidence>
<dbReference type="AlphaFoldDB" id="A0A2H0V690"/>
<evidence type="ECO:0000256" key="1">
    <source>
        <dbReference type="SAM" id="SignalP"/>
    </source>
</evidence>
<organism evidence="2 3">
    <name type="scientific">Candidatus Falkowbacteria bacterium CG10_big_fil_rev_8_21_14_0_10_39_11</name>
    <dbReference type="NCBI Taxonomy" id="1974565"/>
    <lineage>
        <taxon>Bacteria</taxon>
        <taxon>Candidatus Falkowiibacteriota</taxon>
    </lineage>
</organism>
<sequence length="151" mass="17395">MRLKFLTIAILSFVFLSCSSVKTQVQDHKYGPETVQAYSDIPFMQSGQSESEKCIWYSAPDFDLKLTFLFQEYIMEYGSTSNCGNIIRLKFYPDVFATCKVLHGRTEVQWPRTRIELINCGAERLAVQPAIPPDYTPRIVINPTWKLISQK</sequence>
<keyword evidence="1" id="KW-0732">Signal</keyword>
<feature type="chain" id="PRO_5013769441" description="Lipoprotein" evidence="1">
    <location>
        <begin position="24"/>
        <end position="151"/>
    </location>
</feature>
<comment type="caution">
    <text evidence="2">The sequence shown here is derived from an EMBL/GenBank/DDBJ whole genome shotgun (WGS) entry which is preliminary data.</text>
</comment>
<gene>
    <name evidence="2" type="ORF">COT97_00315</name>
</gene>
<dbReference type="EMBL" id="PFAP01000002">
    <property type="protein sequence ID" value="PIR94581.1"/>
    <property type="molecule type" value="Genomic_DNA"/>
</dbReference>
<reference evidence="3" key="1">
    <citation type="submission" date="2017-09" db="EMBL/GenBank/DDBJ databases">
        <title>Depth-based differentiation of microbial function through sediment-hosted aquifers and enrichment of novel symbionts in the deep terrestrial subsurface.</title>
        <authorList>
            <person name="Probst A.J."/>
            <person name="Ladd B."/>
            <person name="Jarett J.K."/>
            <person name="Geller-Mcgrath D.E."/>
            <person name="Sieber C.M.K."/>
            <person name="Emerson J.B."/>
            <person name="Anantharaman K."/>
            <person name="Thomas B.C."/>
            <person name="Malmstrom R."/>
            <person name="Stieglmeier M."/>
            <person name="Klingl A."/>
            <person name="Woyke T."/>
            <person name="Ryan C.M."/>
            <person name="Banfield J.F."/>
        </authorList>
    </citation>
    <scope>NUCLEOTIDE SEQUENCE [LARGE SCALE GENOMIC DNA]</scope>
</reference>